<keyword evidence="2" id="KW-1133">Transmembrane helix</keyword>
<evidence type="ECO:0000259" key="3">
    <source>
        <dbReference type="Pfam" id="PF06725"/>
    </source>
</evidence>
<dbReference type="GO" id="GO:0019867">
    <property type="term" value="C:outer membrane"/>
    <property type="evidence" value="ECO:0007669"/>
    <property type="project" value="InterPro"/>
</dbReference>
<organism evidence="4 5">
    <name type="scientific">Tenuibacillus multivorans</name>
    <dbReference type="NCBI Taxonomy" id="237069"/>
    <lineage>
        <taxon>Bacteria</taxon>
        <taxon>Bacillati</taxon>
        <taxon>Bacillota</taxon>
        <taxon>Bacilli</taxon>
        <taxon>Bacillales</taxon>
        <taxon>Bacillaceae</taxon>
        <taxon>Tenuibacillus</taxon>
    </lineage>
</organism>
<dbReference type="Gene3D" id="2.40.40.10">
    <property type="entry name" value="RlpA-like domain"/>
    <property type="match status" value="1"/>
</dbReference>
<evidence type="ECO:0000313" key="5">
    <source>
        <dbReference type="Proteomes" id="UP000199334"/>
    </source>
</evidence>
<dbReference type="PANTHER" id="PTHR39160">
    <property type="entry name" value="CELL WALL-BINDING PROTEIN YOCH"/>
    <property type="match status" value="1"/>
</dbReference>
<dbReference type="Pfam" id="PF06725">
    <property type="entry name" value="3D"/>
    <property type="match status" value="1"/>
</dbReference>
<reference evidence="4 5" key="1">
    <citation type="submission" date="2016-10" db="EMBL/GenBank/DDBJ databases">
        <authorList>
            <person name="de Groot N.N."/>
        </authorList>
    </citation>
    <scope>NUCLEOTIDE SEQUENCE [LARGE SCALE GENOMIC DNA]</scope>
    <source>
        <strain evidence="4 5">CGMCC 1.3442</strain>
    </source>
</reference>
<proteinExistence type="predicted"/>
<keyword evidence="5" id="KW-1185">Reference proteome</keyword>
<keyword evidence="2" id="KW-0472">Membrane</keyword>
<dbReference type="InterPro" id="IPR051933">
    <property type="entry name" value="Resuscitation_pf_RpfB"/>
</dbReference>
<dbReference type="GO" id="GO:0004553">
    <property type="term" value="F:hydrolase activity, hydrolyzing O-glycosyl compounds"/>
    <property type="evidence" value="ECO:0007669"/>
    <property type="project" value="InterPro"/>
</dbReference>
<sequence length="224" mass="25053">MRNQFKNHFFFAILLTSIAFILLSVNFLSITVDEDTPLKPYKNHEGQHVSLSDKVIEWEEEETVQVDGEVNQTAGEDVELASMSAEVAFKQFPVKTVVATGYTAGYESTGKTEDHPQYGVTYSGLMVQRDVISSVAADLSVFPLGTVIYVPDYGYGIVMDIGGAIKGHKIDLYYDTVDDVYDEWGKREVDVYVIEEGNGSVTQEDIAYWEEQIKNNALPVLNQQ</sequence>
<evidence type="ECO:0000256" key="2">
    <source>
        <dbReference type="SAM" id="Phobius"/>
    </source>
</evidence>
<feature type="transmembrane region" description="Helical" evidence="2">
    <location>
        <begin position="9"/>
        <end position="30"/>
    </location>
</feature>
<dbReference type="PANTHER" id="PTHR39160:SF4">
    <property type="entry name" value="RESUSCITATION-PROMOTING FACTOR RPFB"/>
    <property type="match status" value="1"/>
</dbReference>
<dbReference type="RefSeq" id="WP_093857888.1">
    <property type="nucleotide sequence ID" value="NZ_BJVZ01000017.1"/>
</dbReference>
<dbReference type="InterPro" id="IPR010611">
    <property type="entry name" value="3D_dom"/>
</dbReference>
<accession>A0A1H0FSP3</accession>
<feature type="domain" description="3D" evidence="3">
    <location>
        <begin position="133"/>
        <end position="194"/>
    </location>
</feature>
<evidence type="ECO:0000256" key="1">
    <source>
        <dbReference type="ARBA" id="ARBA00022729"/>
    </source>
</evidence>
<dbReference type="OrthoDB" id="9798935at2"/>
<dbReference type="GO" id="GO:0009254">
    <property type="term" value="P:peptidoglycan turnover"/>
    <property type="evidence" value="ECO:0007669"/>
    <property type="project" value="InterPro"/>
</dbReference>
<dbReference type="InterPro" id="IPR036908">
    <property type="entry name" value="RlpA-like_sf"/>
</dbReference>
<dbReference type="STRING" id="237069.SAMN05216498_0348"/>
<keyword evidence="1" id="KW-0732">Signal</keyword>
<gene>
    <name evidence="4" type="ORF">SAMN05216498_0348</name>
</gene>
<name>A0A1H0FSP3_9BACI</name>
<dbReference type="EMBL" id="FNIG01000013">
    <property type="protein sequence ID" value="SDN97698.1"/>
    <property type="molecule type" value="Genomic_DNA"/>
</dbReference>
<dbReference type="AlphaFoldDB" id="A0A1H0FSP3"/>
<keyword evidence="2" id="KW-0812">Transmembrane</keyword>
<dbReference type="CDD" id="cd22786">
    <property type="entry name" value="DPBB_YuiC-like"/>
    <property type="match status" value="1"/>
</dbReference>
<protein>
    <submittedName>
        <fullName evidence="4">3D (Asp-Asp-Asp) domain-containing protein</fullName>
    </submittedName>
</protein>
<dbReference type="SUPFAM" id="SSF50685">
    <property type="entry name" value="Barwin-like endoglucanases"/>
    <property type="match status" value="1"/>
</dbReference>
<dbReference type="Proteomes" id="UP000199334">
    <property type="component" value="Unassembled WGS sequence"/>
</dbReference>
<evidence type="ECO:0000313" key="4">
    <source>
        <dbReference type="EMBL" id="SDN97698.1"/>
    </source>
</evidence>